<accession>A0A150TY36</accession>
<sequence length="561" mass="59644">MAPKLQRRPAGMRLAHQFWLSLVVPIAMAIALYGLFSSAHRKQVLRQEATAELRNYATLLQAFVESALQRRDIALVRRRAEHFASAERIQGVAAFTQEGEAVFITEGVKGERERLAALARRAFLEGGDIEEPASVAGQPVLVRTVAIQPSSANPPLVAVLVRDRHYIEVLESSLNRGLAATGVVLLLVSAVVAGAVVRFTVALPARAILSGAERVASGDLDAAVPEKGAEELSRLAHAFNTMTWSLREARARAEREEMARVNVERRLQQAQALAAAGQVATSLGHEIGSPLNVIQGRARRAADLPGCPENLRAELETIARQSERITRVVSRLVSLARPSRPQQGDSDLRRVVDDVVAFLGPECKKRDIETSVECPRDSGSWARVALDSDRLFQVVFNLCLNAIEAQDGGGELVVRVLPEHDGPAGSRAVCFEVEDAGPGVRAEDMGQIFEPFFTTKSTRGGSGLGLAIVQGIVQEAGGSVEVASSATGGARFRVTLPTEAPASPSSRDASSAASSSVDMQARHGEEASSAVGEGASVAVGETRTETRAEATTGGTEEGQKG</sequence>
<evidence type="ECO:0000256" key="3">
    <source>
        <dbReference type="ARBA" id="ARBA00012438"/>
    </source>
</evidence>
<dbReference type="EMBL" id="JEME01000615">
    <property type="protein sequence ID" value="KYG09613.1"/>
    <property type="molecule type" value="Genomic_DNA"/>
</dbReference>
<evidence type="ECO:0000256" key="5">
    <source>
        <dbReference type="ARBA" id="ARBA00022553"/>
    </source>
</evidence>
<comment type="catalytic activity">
    <reaction evidence="1">
        <text>ATP + protein L-histidine = ADP + protein N-phospho-L-histidine.</text>
        <dbReference type="EC" id="2.7.13.3"/>
    </reaction>
</comment>
<keyword evidence="6" id="KW-0808">Transferase</keyword>
<dbReference type="GO" id="GO:0005886">
    <property type="term" value="C:plasma membrane"/>
    <property type="evidence" value="ECO:0007669"/>
    <property type="project" value="UniProtKB-SubCell"/>
</dbReference>
<dbReference type="CDD" id="cd06225">
    <property type="entry name" value="HAMP"/>
    <property type="match status" value="1"/>
</dbReference>
<dbReference type="InterPro" id="IPR050980">
    <property type="entry name" value="2C_sensor_his_kinase"/>
</dbReference>
<dbReference type="InterPro" id="IPR003660">
    <property type="entry name" value="HAMP_dom"/>
</dbReference>
<dbReference type="SUPFAM" id="SSF158472">
    <property type="entry name" value="HAMP domain-like"/>
    <property type="match status" value="1"/>
</dbReference>
<dbReference type="PANTHER" id="PTHR44936">
    <property type="entry name" value="SENSOR PROTEIN CREC"/>
    <property type="match status" value="1"/>
</dbReference>
<dbReference type="Pfam" id="PF02518">
    <property type="entry name" value="HATPase_c"/>
    <property type="match status" value="1"/>
</dbReference>
<evidence type="ECO:0000313" key="15">
    <source>
        <dbReference type="EMBL" id="KYG09613.1"/>
    </source>
</evidence>
<protein>
    <recommendedName>
        <fullName evidence="3">histidine kinase</fullName>
        <ecNumber evidence="3">2.7.13.3</ecNumber>
    </recommendedName>
</protein>
<dbReference type="Gene3D" id="1.10.287.130">
    <property type="match status" value="1"/>
</dbReference>
<keyword evidence="10" id="KW-0175">Coiled coil</keyword>
<gene>
    <name evidence="15" type="ORF">BE21_16890</name>
</gene>
<evidence type="ECO:0000256" key="10">
    <source>
        <dbReference type="SAM" id="Coils"/>
    </source>
</evidence>
<organism evidence="15 16">
    <name type="scientific">Sorangium cellulosum</name>
    <name type="common">Polyangium cellulosum</name>
    <dbReference type="NCBI Taxonomy" id="56"/>
    <lineage>
        <taxon>Bacteria</taxon>
        <taxon>Pseudomonadati</taxon>
        <taxon>Myxococcota</taxon>
        <taxon>Polyangia</taxon>
        <taxon>Polyangiales</taxon>
        <taxon>Polyangiaceae</taxon>
        <taxon>Sorangium</taxon>
    </lineage>
</organism>
<evidence type="ECO:0000256" key="6">
    <source>
        <dbReference type="ARBA" id="ARBA00022679"/>
    </source>
</evidence>
<comment type="subcellular location">
    <subcellularLocation>
        <location evidence="2">Cell membrane</location>
        <topology evidence="2">Multi-pass membrane protein</topology>
    </subcellularLocation>
</comment>
<feature type="domain" description="HAMP" evidence="14">
    <location>
        <begin position="199"/>
        <end position="251"/>
    </location>
</feature>
<keyword evidence="12" id="KW-0472">Membrane</keyword>
<dbReference type="InterPro" id="IPR004358">
    <property type="entry name" value="Sig_transdc_His_kin-like_C"/>
</dbReference>
<dbReference type="Pfam" id="PF00512">
    <property type="entry name" value="HisKA"/>
    <property type="match status" value="1"/>
</dbReference>
<feature type="coiled-coil region" evidence="10">
    <location>
        <begin position="246"/>
        <end position="273"/>
    </location>
</feature>
<keyword evidence="7" id="KW-0547">Nucleotide-binding</keyword>
<dbReference type="Gene3D" id="3.30.565.10">
    <property type="entry name" value="Histidine kinase-like ATPase, C-terminal domain"/>
    <property type="match status" value="1"/>
</dbReference>
<dbReference type="SUPFAM" id="SSF47384">
    <property type="entry name" value="Homodimeric domain of signal transducing histidine kinase"/>
    <property type="match status" value="1"/>
</dbReference>
<keyword evidence="4" id="KW-1003">Cell membrane</keyword>
<evidence type="ECO:0000259" key="13">
    <source>
        <dbReference type="PROSITE" id="PS50109"/>
    </source>
</evidence>
<evidence type="ECO:0000313" key="16">
    <source>
        <dbReference type="Proteomes" id="UP000075502"/>
    </source>
</evidence>
<dbReference type="PROSITE" id="PS50109">
    <property type="entry name" value="HIS_KIN"/>
    <property type="match status" value="1"/>
</dbReference>
<feature type="compositionally biased region" description="Low complexity" evidence="11">
    <location>
        <begin position="500"/>
        <end position="516"/>
    </location>
</feature>
<evidence type="ECO:0000256" key="2">
    <source>
        <dbReference type="ARBA" id="ARBA00004651"/>
    </source>
</evidence>
<dbReference type="InterPro" id="IPR003594">
    <property type="entry name" value="HATPase_dom"/>
</dbReference>
<dbReference type="Pfam" id="PF00672">
    <property type="entry name" value="HAMP"/>
    <property type="match status" value="1"/>
</dbReference>
<evidence type="ECO:0000256" key="1">
    <source>
        <dbReference type="ARBA" id="ARBA00000085"/>
    </source>
</evidence>
<dbReference type="PROSITE" id="PS50885">
    <property type="entry name" value="HAMP"/>
    <property type="match status" value="1"/>
</dbReference>
<dbReference type="PANTHER" id="PTHR44936:SF10">
    <property type="entry name" value="SENSOR PROTEIN RSTB"/>
    <property type="match status" value="1"/>
</dbReference>
<dbReference type="CDD" id="cd00082">
    <property type="entry name" value="HisKA"/>
    <property type="match status" value="1"/>
</dbReference>
<feature type="region of interest" description="Disordered" evidence="11">
    <location>
        <begin position="496"/>
        <end position="561"/>
    </location>
</feature>
<proteinExistence type="predicted"/>
<keyword evidence="12" id="KW-0812">Transmembrane</keyword>
<dbReference type="AlphaFoldDB" id="A0A150TY36"/>
<keyword evidence="12" id="KW-1133">Transmembrane helix</keyword>
<evidence type="ECO:0000259" key="14">
    <source>
        <dbReference type="PROSITE" id="PS50885"/>
    </source>
</evidence>
<evidence type="ECO:0000256" key="12">
    <source>
        <dbReference type="SAM" id="Phobius"/>
    </source>
</evidence>
<evidence type="ECO:0000256" key="8">
    <source>
        <dbReference type="ARBA" id="ARBA00022777"/>
    </source>
</evidence>
<evidence type="ECO:0000256" key="7">
    <source>
        <dbReference type="ARBA" id="ARBA00022741"/>
    </source>
</evidence>
<comment type="caution">
    <text evidence="15">The sequence shown here is derived from an EMBL/GenBank/DDBJ whole genome shotgun (WGS) entry which is preliminary data.</text>
</comment>
<dbReference type="EC" id="2.7.13.3" evidence="3"/>
<dbReference type="InterPro" id="IPR005467">
    <property type="entry name" value="His_kinase_dom"/>
</dbReference>
<dbReference type="InterPro" id="IPR036890">
    <property type="entry name" value="HATPase_C_sf"/>
</dbReference>
<keyword evidence="5" id="KW-0597">Phosphoprotein</keyword>
<dbReference type="GO" id="GO:0000155">
    <property type="term" value="F:phosphorelay sensor kinase activity"/>
    <property type="evidence" value="ECO:0007669"/>
    <property type="project" value="InterPro"/>
</dbReference>
<dbReference type="Gene3D" id="6.10.340.10">
    <property type="match status" value="1"/>
</dbReference>
<dbReference type="GO" id="GO:0005524">
    <property type="term" value="F:ATP binding"/>
    <property type="evidence" value="ECO:0007669"/>
    <property type="project" value="UniProtKB-KW"/>
</dbReference>
<dbReference type="SMART" id="SM00304">
    <property type="entry name" value="HAMP"/>
    <property type="match status" value="1"/>
</dbReference>
<feature type="transmembrane region" description="Helical" evidence="12">
    <location>
        <begin position="178"/>
        <end position="201"/>
    </location>
</feature>
<dbReference type="InterPro" id="IPR003661">
    <property type="entry name" value="HisK_dim/P_dom"/>
</dbReference>
<keyword evidence="9" id="KW-0067">ATP-binding</keyword>
<keyword evidence="8 15" id="KW-0418">Kinase</keyword>
<evidence type="ECO:0000256" key="4">
    <source>
        <dbReference type="ARBA" id="ARBA00022475"/>
    </source>
</evidence>
<dbReference type="PRINTS" id="PR00344">
    <property type="entry name" value="BCTRLSENSOR"/>
</dbReference>
<dbReference type="InterPro" id="IPR036097">
    <property type="entry name" value="HisK_dim/P_sf"/>
</dbReference>
<evidence type="ECO:0000256" key="9">
    <source>
        <dbReference type="ARBA" id="ARBA00022840"/>
    </source>
</evidence>
<name>A0A150TY36_SORCE</name>
<feature type="domain" description="Histidine kinase" evidence="13">
    <location>
        <begin position="282"/>
        <end position="500"/>
    </location>
</feature>
<feature type="compositionally biased region" description="Low complexity" evidence="11">
    <location>
        <begin position="527"/>
        <end position="541"/>
    </location>
</feature>
<dbReference type="Proteomes" id="UP000075502">
    <property type="component" value="Unassembled WGS sequence"/>
</dbReference>
<reference evidence="15 16" key="1">
    <citation type="submission" date="2014-02" db="EMBL/GenBank/DDBJ databases">
        <title>The small core and large imbalanced accessory genome model reveals a collaborative survival strategy of Sorangium cellulosum strains in nature.</title>
        <authorList>
            <person name="Han K."/>
            <person name="Peng R."/>
            <person name="Blom J."/>
            <person name="Li Y.-Z."/>
        </authorList>
    </citation>
    <scope>NUCLEOTIDE SEQUENCE [LARGE SCALE GENOMIC DNA]</scope>
    <source>
        <strain evidence="15 16">So0007-03</strain>
    </source>
</reference>
<dbReference type="SMART" id="SM00387">
    <property type="entry name" value="HATPase_c"/>
    <property type="match status" value="1"/>
</dbReference>
<dbReference type="SUPFAM" id="SSF55874">
    <property type="entry name" value="ATPase domain of HSP90 chaperone/DNA topoisomerase II/histidine kinase"/>
    <property type="match status" value="1"/>
</dbReference>
<dbReference type="SMART" id="SM00388">
    <property type="entry name" value="HisKA"/>
    <property type="match status" value="1"/>
</dbReference>
<feature type="transmembrane region" description="Helical" evidence="12">
    <location>
        <begin position="18"/>
        <end position="36"/>
    </location>
</feature>
<evidence type="ECO:0000256" key="11">
    <source>
        <dbReference type="SAM" id="MobiDB-lite"/>
    </source>
</evidence>